<feature type="domain" description="Thiamine phosphate synthase/TenI" evidence="1">
    <location>
        <begin position="10"/>
        <end position="182"/>
    </location>
</feature>
<dbReference type="InterPro" id="IPR036206">
    <property type="entry name" value="ThiamineP_synth_sf"/>
</dbReference>
<dbReference type="EMBL" id="AP023361">
    <property type="protein sequence ID" value="BCJ89853.1"/>
    <property type="molecule type" value="Genomic_DNA"/>
</dbReference>
<accession>A0A6S6QFI2</accession>
<dbReference type="InterPro" id="IPR013785">
    <property type="entry name" value="Aldolase_TIM"/>
</dbReference>
<dbReference type="RefSeq" id="WP_222876529.1">
    <property type="nucleotide sequence ID" value="NZ_AP023361.1"/>
</dbReference>
<evidence type="ECO:0000313" key="3">
    <source>
        <dbReference type="Proteomes" id="UP000515317"/>
    </source>
</evidence>
<dbReference type="AlphaFoldDB" id="A0A6S6QFI2"/>
<sequence>MADTPSRLMLISPPLGADADFGAPLAAALSAAPFAAVVLRTDYGADERALLKMLKPLIEAVQAAGAAALIEGSADLVGKSGADGLHVLGDKQAREAISRFKPDKIVGAGGLRTKDAAMSAGEVNTDYVLFGDPGKGGDVPLDIVVERCGWWAEIFTTPCVGQAETFDSVAPIAATRADFVALGAFVWTHKDGPAAAVKAAAEQIPALESAP</sequence>
<evidence type="ECO:0000259" key="1">
    <source>
        <dbReference type="Pfam" id="PF02581"/>
    </source>
</evidence>
<name>A0A6S6QFI2_9HYPH</name>
<dbReference type="KEGG" id="tso:IZ6_05880"/>
<dbReference type="InterPro" id="IPR022998">
    <property type="entry name" value="ThiamineP_synth_TenI"/>
</dbReference>
<dbReference type="Gene3D" id="3.20.20.70">
    <property type="entry name" value="Aldolase class I"/>
    <property type="match status" value="1"/>
</dbReference>
<dbReference type="CDD" id="cd00564">
    <property type="entry name" value="TMP_TenI"/>
    <property type="match status" value="1"/>
</dbReference>
<proteinExistence type="predicted"/>
<dbReference type="Pfam" id="PF02581">
    <property type="entry name" value="TMP-TENI"/>
    <property type="match status" value="1"/>
</dbReference>
<keyword evidence="3" id="KW-1185">Reference proteome</keyword>
<evidence type="ECO:0000313" key="2">
    <source>
        <dbReference type="EMBL" id="BCJ89853.1"/>
    </source>
</evidence>
<gene>
    <name evidence="2" type="ORF">IZ6_05880</name>
</gene>
<reference evidence="2 3" key="1">
    <citation type="submission" date="2020-08" db="EMBL/GenBank/DDBJ databases">
        <title>Genome sequence of Rhizobiales bacterium strain IZ6.</title>
        <authorList>
            <person name="Nakai R."/>
            <person name="Naganuma T."/>
        </authorList>
    </citation>
    <scope>NUCLEOTIDE SEQUENCE [LARGE SCALE GENOMIC DNA]</scope>
    <source>
        <strain evidence="2 3">IZ6</strain>
    </source>
</reference>
<dbReference type="GO" id="GO:0009228">
    <property type="term" value="P:thiamine biosynthetic process"/>
    <property type="evidence" value="ECO:0007669"/>
    <property type="project" value="UniProtKB-KW"/>
</dbReference>
<protein>
    <submittedName>
        <fullName evidence="2">Thiamine phosphate synthase</fullName>
    </submittedName>
</protein>
<organism evidence="2 3">
    <name type="scientific">Terrihabitans soli</name>
    <dbReference type="NCBI Taxonomy" id="708113"/>
    <lineage>
        <taxon>Bacteria</taxon>
        <taxon>Pseudomonadati</taxon>
        <taxon>Pseudomonadota</taxon>
        <taxon>Alphaproteobacteria</taxon>
        <taxon>Hyphomicrobiales</taxon>
        <taxon>Terrihabitans</taxon>
    </lineage>
</organism>
<dbReference type="SUPFAM" id="SSF51391">
    <property type="entry name" value="Thiamin phosphate synthase"/>
    <property type="match status" value="1"/>
</dbReference>
<dbReference type="Proteomes" id="UP000515317">
    <property type="component" value="Chromosome"/>
</dbReference>